<gene>
    <name evidence="2" type="ORF">FUA24_17680</name>
</gene>
<dbReference type="Pfam" id="PF00535">
    <property type="entry name" value="Glycos_transf_2"/>
    <property type="match status" value="1"/>
</dbReference>
<reference evidence="2 3" key="1">
    <citation type="submission" date="2019-08" db="EMBL/GenBank/DDBJ databases">
        <title>Seonamhaeicola sediminis sp. nov., isolated from marine sediment.</title>
        <authorList>
            <person name="Cao W.R."/>
        </authorList>
    </citation>
    <scope>NUCLEOTIDE SEQUENCE [LARGE SCALE GENOMIC DNA]</scope>
    <source>
        <strain evidence="2 3">B011</strain>
    </source>
</reference>
<accession>A0A5D0HJK3</accession>
<evidence type="ECO:0000313" key="3">
    <source>
        <dbReference type="Proteomes" id="UP000323930"/>
    </source>
</evidence>
<dbReference type="OrthoDB" id="597270at2"/>
<dbReference type="AlphaFoldDB" id="A0A5D0HJK3"/>
<dbReference type="RefSeq" id="WP_148544400.1">
    <property type="nucleotide sequence ID" value="NZ_VSDQ01000718.1"/>
</dbReference>
<dbReference type="InterPro" id="IPR029044">
    <property type="entry name" value="Nucleotide-diphossugar_trans"/>
</dbReference>
<dbReference type="Proteomes" id="UP000323930">
    <property type="component" value="Unassembled WGS sequence"/>
</dbReference>
<organism evidence="2 3">
    <name type="scientific">Seonamhaeicola marinus</name>
    <dbReference type="NCBI Taxonomy" id="1912246"/>
    <lineage>
        <taxon>Bacteria</taxon>
        <taxon>Pseudomonadati</taxon>
        <taxon>Bacteroidota</taxon>
        <taxon>Flavobacteriia</taxon>
        <taxon>Flavobacteriales</taxon>
        <taxon>Flavobacteriaceae</taxon>
    </lineage>
</organism>
<keyword evidence="2" id="KW-0808">Transferase</keyword>
<dbReference type="InterPro" id="IPR050834">
    <property type="entry name" value="Glycosyltransf_2"/>
</dbReference>
<dbReference type="InterPro" id="IPR001173">
    <property type="entry name" value="Glyco_trans_2-like"/>
</dbReference>
<dbReference type="SUPFAM" id="SSF53448">
    <property type="entry name" value="Nucleotide-diphospho-sugar transferases"/>
    <property type="match status" value="1"/>
</dbReference>
<dbReference type="PANTHER" id="PTHR43685:SF2">
    <property type="entry name" value="GLYCOSYLTRANSFERASE 2-LIKE DOMAIN-CONTAINING PROTEIN"/>
    <property type="match status" value="1"/>
</dbReference>
<evidence type="ECO:0000259" key="1">
    <source>
        <dbReference type="Pfam" id="PF00535"/>
    </source>
</evidence>
<dbReference type="GO" id="GO:0016740">
    <property type="term" value="F:transferase activity"/>
    <property type="evidence" value="ECO:0007669"/>
    <property type="project" value="UniProtKB-KW"/>
</dbReference>
<dbReference type="EMBL" id="VSDQ01000718">
    <property type="protein sequence ID" value="TYA71415.1"/>
    <property type="molecule type" value="Genomic_DNA"/>
</dbReference>
<evidence type="ECO:0000313" key="2">
    <source>
        <dbReference type="EMBL" id="TYA71415.1"/>
    </source>
</evidence>
<dbReference type="Gene3D" id="3.90.550.10">
    <property type="entry name" value="Spore Coat Polysaccharide Biosynthesis Protein SpsA, Chain A"/>
    <property type="match status" value="1"/>
</dbReference>
<proteinExistence type="predicted"/>
<dbReference type="PANTHER" id="PTHR43685">
    <property type="entry name" value="GLYCOSYLTRANSFERASE"/>
    <property type="match status" value="1"/>
</dbReference>
<name>A0A5D0HJK3_9FLAO</name>
<sequence>MNKEPLLSIIVPCYNDVEYIEQAIDSVINQTYSNKEIIIVDDGSNAETKLVLKKLESKINQLITQENKGQSTARNIGIEEAKGVYILVLDSDDYFEPTFCEKAVNTFLDYSRVKLVTCYSNLIYENKRKGVFKPSGGTLKDVLKKNVAMGSAMFKKSDWSYVEGYDEMMRRGFEDWEFYIRLLARGGEAFVLKESLFNYRKRQNSTTSKANRNKYDLLTYIYIKHKELYIEHFEGFVKHLLSRIEREEHEKTKNTLRLEYRIGYTILKPLRWVKKLLK</sequence>
<feature type="domain" description="Glycosyltransferase 2-like" evidence="1">
    <location>
        <begin position="8"/>
        <end position="112"/>
    </location>
</feature>
<keyword evidence="3" id="KW-1185">Reference proteome</keyword>
<protein>
    <submittedName>
        <fullName evidence="2">Glycosyltransferase family 2 protein</fullName>
    </submittedName>
</protein>
<dbReference type="CDD" id="cd00761">
    <property type="entry name" value="Glyco_tranf_GTA_type"/>
    <property type="match status" value="1"/>
</dbReference>
<comment type="caution">
    <text evidence="2">The sequence shown here is derived from an EMBL/GenBank/DDBJ whole genome shotgun (WGS) entry which is preliminary data.</text>
</comment>